<feature type="signal peptide" evidence="1">
    <location>
        <begin position="1"/>
        <end position="21"/>
    </location>
</feature>
<dbReference type="EMBL" id="JASJEV010000007">
    <property type="protein sequence ID" value="MDJ1159000.1"/>
    <property type="molecule type" value="Genomic_DNA"/>
</dbReference>
<feature type="chain" id="PRO_5045175100" evidence="1">
    <location>
        <begin position="22"/>
        <end position="106"/>
    </location>
</feature>
<evidence type="ECO:0000256" key="1">
    <source>
        <dbReference type="SAM" id="SignalP"/>
    </source>
</evidence>
<comment type="caution">
    <text evidence="2">The sequence shown here is derived from an EMBL/GenBank/DDBJ whole genome shotgun (WGS) entry which is preliminary data.</text>
</comment>
<dbReference type="Proteomes" id="UP001321492">
    <property type="component" value="Unassembled WGS sequence"/>
</dbReference>
<name>A0ABT7AHY7_9HYPH</name>
<evidence type="ECO:0000313" key="2">
    <source>
        <dbReference type="EMBL" id="MDJ1159000.1"/>
    </source>
</evidence>
<keyword evidence="1" id="KW-0732">Signal</keyword>
<sequence length="106" mass="10779">MSRFLALGFGTVALLTPLALALAPASREPVLVVASPFAGGKDAVRLVAEADGAIIRGGGRPGTVLARSDDPGFARRLYAAGAWLVVRVQAVEGCGRLFGSTDGDIS</sequence>
<organism evidence="2 3">
    <name type="scientific">Chelatococcus albus</name>
    <dbReference type="NCBI Taxonomy" id="3047466"/>
    <lineage>
        <taxon>Bacteria</taxon>
        <taxon>Pseudomonadati</taxon>
        <taxon>Pseudomonadota</taxon>
        <taxon>Alphaproteobacteria</taxon>
        <taxon>Hyphomicrobiales</taxon>
        <taxon>Chelatococcaceae</taxon>
        <taxon>Chelatococcus</taxon>
    </lineage>
</organism>
<proteinExistence type="predicted"/>
<keyword evidence="3" id="KW-1185">Reference proteome</keyword>
<evidence type="ECO:0000313" key="3">
    <source>
        <dbReference type="Proteomes" id="UP001321492"/>
    </source>
</evidence>
<gene>
    <name evidence="2" type="ORF">QNA08_12215</name>
</gene>
<dbReference type="RefSeq" id="WP_283740998.1">
    <property type="nucleotide sequence ID" value="NZ_JASJEV010000007.1"/>
</dbReference>
<protein>
    <submittedName>
        <fullName evidence="2">Uncharacterized protein</fullName>
    </submittedName>
</protein>
<accession>A0ABT7AHY7</accession>
<reference evidence="2 3" key="1">
    <citation type="submission" date="2023-05" db="EMBL/GenBank/DDBJ databases">
        <title>Chelatococcus sp. nov., a moderately thermophilic bacterium isolated from hot spring microbial mat.</title>
        <authorList>
            <person name="Hu C.-J."/>
            <person name="Li W.-J."/>
        </authorList>
    </citation>
    <scope>NUCLEOTIDE SEQUENCE [LARGE SCALE GENOMIC DNA]</scope>
    <source>
        <strain evidence="2 3">SYSU G07232</strain>
    </source>
</reference>